<dbReference type="InterPro" id="IPR013210">
    <property type="entry name" value="LRR_N_plant-typ"/>
</dbReference>
<evidence type="ECO:0000256" key="15">
    <source>
        <dbReference type="ARBA" id="ARBA00023180"/>
    </source>
</evidence>
<evidence type="ECO:0000313" key="19">
    <source>
        <dbReference type="EMBL" id="RYQ99899.1"/>
    </source>
</evidence>
<keyword evidence="8" id="KW-0732">Signal</keyword>
<evidence type="ECO:0000256" key="3">
    <source>
        <dbReference type="ARBA" id="ARBA00004479"/>
    </source>
</evidence>
<name>A0A444YDB1_ARAHY</name>
<evidence type="ECO:0000256" key="4">
    <source>
        <dbReference type="ARBA" id="ARBA00022512"/>
    </source>
</evidence>
<keyword evidence="9" id="KW-0677">Repeat</keyword>
<proteinExistence type="inferred from homology"/>
<evidence type="ECO:0000256" key="10">
    <source>
        <dbReference type="ARBA" id="ARBA00022821"/>
    </source>
</evidence>
<evidence type="ECO:0000256" key="14">
    <source>
        <dbReference type="ARBA" id="ARBA00023170"/>
    </source>
</evidence>
<dbReference type="Gene3D" id="3.80.10.10">
    <property type="entry name" value="Ribonuclease Inhibitor"/>
    <property type="match status" value="2"/>
</dbReference>
<keyword evidence="14" id="KW-0675">Receptor</keyword>
<keyword evidence="5" id="KW-0964">Secreted</keyword>
<feature type="domain" description="Leucine-rich repeat-containing N-terminal plant-type" evidence="18">
    <location>
        <begin position="7"/>
        <end position="46"/>
    </location>
</feature>
<dbReference type="Pfam" id="PF13855">
    <property type="entry name" value="LRR_8"/>
    <property type="match status" value="1"/>
</dbReference>
<keyword evidence="13" id="KW-1015">Disulfide bond</keyword>
<evidence type="ECO:0000256" key="16">
    <source>
        <dbReference type="ARBA" id="ARBA00038043"/>
    </source>
</evidence>
<dbReference type="PANTHER" id="PTHR48061:SF8">
    <property type="entry name" value="LEUCINE-RICH REPEAT-CONTAINING N-TERMINAL PLANT-TYPE DOMAIN-CONTAINING PROTEIN"/>
    <property type="match status" value="1"/>
</dbReference>
<evidence type="ECO:0000256" key="9">
    <source>
        <dbReference type="ARBA" id="ARBA00022737"/>
    </source>
</evidence>
<dbReference type="EMBL" id="SDMP01000017">
    <property type="protein sequence ID" value="RYQ99899.1"/>
    <property type="molecule type" value="Genomic_DNA"/>
</dbReference>
<keyword evidence="12 17" id="KW-0472">Membrane</keyword>
<evidence type="ECO:0000256" key="8">
    <source>
        <dbReference type="ARBA" id="ARBA00022729"/>
    </source>
</evidence>
<accession>A0A444YDB1</accession>
<dbReference type="GO" id="GO:0006952">
    <property type="term" value="P:defense response"/>
    <property type="evidence" value="ECO:0007669"/>
    <property type="project" value="UniProtKB-KW"/>
</dbReference>
<dbReference type="InterPro" id="IPR001611">
    <property type="entry name" value="Leu-rich_rpt"/>
</dbReference>
<keyword evidence="10" id="KW-0611">Plant defense</keyword>
<dbReference type="PANTHER" id="PTHR48061">
    <property type="entry name" value="LEUCINE-RICH REPEAT RECEPTOR PROTEIN KINASE EMS1-LIKE-RELATED"/>
    <property type="match status" value="1"/>
</dbReference>
<keyword evidence="15" id="KW-0325">Glycoprotein</keyword>
<evidence type="ECO:0000256" key="12">
    <source>
        <dbReference type="ARBA" id="ARBA00023136"/>
    </source>
</evidence>
<evidence type="ECO:0000313" key="20">
    <source>
        <dbReference type="Proteomes" id="UP000289738"/>
    </source>
</evidence>
<dbReference type="SUPFAM" id="SSF52058">
    <property type="entry name" value="L domain-like"/>
    <property type="match status" value="1"/>
</dbReference>
<dbReference type="STRING" id="3818.A0A444YDB1"/>
<gene>
    <name evidence="19" type="ORF">Ahy_B07g087908</name>
</gene>
<dbReference type="FunFam" id="3.80.10.10:FF:000041">
    <property type="entry name" value="LRR receptor-like serine/threonine-protein kinase ERECTA"/>
    <property type="match status" value="1"/>
</dbReference>
<keyword evidence="4" id="KW-0134">Cell wall</keyword>
<comment type="caution">
    <text evidence="19">The sequence shown here is derived from an EMBL/GenBank/DDBJ whole genome shotgun (WGS) entry which is preliminary data.</text>
</comment>
<dbReference type="GO" id="GO:0016020">
    <property type="term" value="C:membrane"/>
    <property type="evidence" value="ECO:0007669"/>
    <property type="project" value="UniProtKB-SubCell"/>
</dbReference>
<comment type="subcellular location">
    <subcellularLocation>
        <location evidence="1">Membrane</location>
        <topology evidence="1">Peripheral membrane protein</topology>
    </subcellularLocation>
    <subcellularLocation>
        <location evidence="3">Membrane</location>
        <topology evidence="3">Single-pass type I membrane protein</topology>
    </subcellularLocation>
    <subcellularLocation>
        <location evidence="2">Secreted</location>
        <location evidence="2">Cell wall</location>
    </subcellularLocation>
</comment>
<protein>
    <recommendedName>
        <fullName evidence="18">Leucine-rich repeat-containing N-terminal plant-type domain-containing protein</fullName>
    </recommendedName>
</protein>
<keyword evidence="20" id="KW-1185">Reference proteome</keyword>
<feature type="transmembrane region" description="Helical" evidence="17">
    <location>
        <begin position="385"/>
        <end position="402"/>
    </location>
</feature>
<evidence type="ECO:0000256" key="11">
    <source>
        <dbReference type="ARBA" id="ARBA00022989"/>
    </source>
</evidence>
<dbReference type="InterPro" id="IPR046956">
    <property type="entry name" value="RLP23-like"/>
</dbReference>
<comment type="similarity">
    <text evidence="16">Belongs to the polygalacturonase-inhibiting protein family.</text>
</comment>
<keyword evidence="11 17" id="KW-1133">Transmembrane helix</keyword>
<evidence type="ECO:0000256" key="1">
    <source>
        <dbReference type="ARBA" id="ARBA00004170"/>
    </source>
</evidence>
<dbReference type="AlphaFoldDB" id="A0A444YDB1"/>
<dbReference type="FunFam" id="3.80.10.10:FF:000400">
    <property type="entry name" value="Nuclear pore complex protein NUP107"/>
    <property type="match status" value="1"/>
</dbReference>
<dbReference type="Pfam" id="PF00560">
    <property type="entry name" value="LRR_1"/>
    <property type="match status" value="1"/>
</dbReference>
<evidence type="ECO:0000259" key="18">
    <source>
        <dbReference type="Pfam" id="PF08263"/>
    </source>
</evidence>
<keyword evidence="7 17" id="KW-0812">Transmembrane</keyword>
<organism evidence="19 20">
    <name type="scientific">Arachis hypogaea</name>
    <name type="common">Peanut</name>
    <dbReference type="NCBI Taxonomy" id="3818"/>
    <lineage>
        <taxon>Eukaryota</taxon>
        <taxon>Viridiplantae</taxon>
        <taxon>Streptophyta</taxon>
        <taxon>Embryophyta</taxon>
        <taxon>Tracheophyta</taxon>
        <taxon>Spermatophyta</taxon>
        <taxon>Magnoliopsida</taxon>
        <taxon>eudicotyledons</taxon>
        <taxon>Gunneridae</taxon>
        <taxon>Pentapetalae</taxon>
        <taxon>rosids</taxon>
        <taxon>fabids</taxon>
        <taxon>Fabales</taxon>
        <taxon>Fabaceae</taxon>
        <taxon>Papilionoideae</taxon>
        <taxon>50 kb inversion clade</taxon>
        <taxon>dalbergioids sensu lato</taxon>
        <taxon>Dalbergieae</taxon>
        <taxon>Pterocarpus clade</taxon>
        <taxon>Arachis</taxon>
    </lineage>
</organism>
<dbReference type="Pfam" id="PF08263">
    <property type="entry name" value="LRRNT_2"/>
    <property type="match status" value="1"/>
</dbReference>
<reference evidence="19 20" key="1">
    <citation type="submission" date="2019-01" db="EMBL/GenBank/DDBJ databases">
        <title>Sequencing of cultivated peanut Arachis hypogaea provides insights into genome evolution and oil improvement.</title>
        <authorList>
            <person name="Chen X."/>
        </authorList>
    </citation>
    <scope>NUCLEOTIDE SEQUENCE [LARGE SCALE GENOMIC DNA]</scope>
    <source>
        <strain evidence="20">cv. Fuhuasheng</strain>
        <tissue evidence="19">Leaves</tissue>
    </source>
</reference>
<evidence type="ECO:0000256" key="7">
    <source>
        <dbReference type="ARBA" id="ARBA00022692"/>
    </source>
</evidence>
<evidence type="ECO:0000256" key="2">
    <source>
        <dbReference type="ARBA" id="ARBA00004191"/>
    </source>
</evidence>
<sequence>MWPWSSETDKIALLVLKDKLTNGDPHAIPSWNESLHFCEWQGVTCSRRHMRVSSLQLQNQYWGGILAPSLGNLTFLKEINFTNINLHGEIPGEVGRLKRLKILDLRNNNHGGHIPVEIINCSSLEVIILMYNNLTGKVPSWFGSMVQLTQLGLAANGNLSSNLVWLAMGSNQISGRIPEGIGKLVNLASLDMELNFLEGTIPDSIGKLKNLGVLWLDGNKFYGNIPLVIGNLTVLSDVDLSSNKFEGLIPFTLGYCTNMQKFAAWGNNLSGNIPNQTFGYQQGLIEFIPSSLGSLLSLEILDLSNNNFSSSIPHQLVNLTLLNTLNLSFNHLSGEVPVGGVFNNITAISLTGNKDLCGGIPQLNLPACPVLPLKKKHNRSIKRRVILFIVFGGILISFVAFIRERKITQHQNIKECLVSFARIGVACSEEFPSQRMNIKDAIMELHAIKQKLLH</sequence>
<evidence type="ECO:0000256" key="6">
    <source>
        <dbReference type="ARBA" id="ARBA00022614"/>
    </source>
</evidence>
<keyword evidence="6" id="KW-0433">Leucine-rich repeat</keyword>
<evidence type="ECO:0000256" key="5">
    <source>
        <dbReference type="ARBA" id="ARBA00022525"/>
    </source>
</evidence>
<evidence type="ECO:0000256" key="17">
    <source>
        <dbReference type="SAM" id="Phobius"/>
    </source>
</evidence>
<dbReference type="Proteomes" id="UP000289738">
    <property type="component" value="Chromosome B07"/>
</dbReference>
<dbReference type="InterPro" id="IPR032675">
    <property type="entry name" value="LRR_dom_sf"/>
</dbReference>
<evidence type="ECO:0000256" key="13">
    <source>
        <dbReference type="ARBA" id="ARBA00023157"/>
    </source>
</evidence>